<dbReference type="GO" id="GO:0005524">
    <property type="term" value="F:ATP binding"/>
    <property type="evidence" value="ECO:0007669"/>
    <property type="project" value="InterPro"/>
</dbReference>
<dbReference type="GeneTree" id="ENSGT00940000182586"/>
<dbReference type="PANTHER" id="PTHR43290">
    <property type="entry name" value="MEVALONATE KINASE"/>
    <property type="match status" value="1"/>
</dbReference>
<keyword evidence="4" id="KW-1185">Reference proteome</keyword>
<dbReference type="InterPro" id="IPR020568">
    <property type="entry name" value="Ribosomal_Su5_D2-typ_SF"/>
</dbReference>
<reference evidence="4" key="1">
    <citation type="submission" date="2013-03" db="EMBL/GenBank/DDBJ databases">
        <authorList>
            <person name="Jeffery W."/>
            <person name="Warren W."/>
            <person name="Wilson R.K."/>
        </authorList>
    </citation>
    <scope>NUCLEOTIDE SEQUENCE</scope>
    <source>
        <strain evidence="4">female</strain>
    </source>
</reference>
<sequence>MQVKQCFVSAPGKSILHGEHAVVHGKVSALAVSLNLRTYLRLLSTTSGEDELRLPQAWLTSSDLRTGKQSVQVSCQLSK</sequence>
<dbReference type="GO" id="GO:0005829">
    <property type="term" value="C:cytosol"/>
    <property type="evidence" value="ECO:0007669"/>
    <property type="project" value="TreeGrafter"/>
</dbReference>
<evidence type="ECO:0000313" key="3">
    <source>
        <dbReference type="Ensembl" id="ENSAMXP00000032718.1"/>
    </source>
</evidence>
<organism evidence="3 4">
    <name type="scientific">Astyanax mexicanus</name>
    <name type="common">Blind cave fish</name>
    <name type="synonym">Astyanax fasciatus mexicanus</name>
    <dbReference type="NCBI Taxonomy" id="7994"/>
    <lineage>
        <taxon>Eukaryota</taxon>
        <taxon>Metazoa</taxon>
        <taxon>Chordata</taxon>
        <taxon>Craniata</taxon>
        <taxon>Vertebrata</taxon>
        <taxon>Euteleostomi</taxon>
        <taxon>Actinopterygii</taxon>
        <taxon>Neopterygii</taxon>
        <taxon>Teleostei</taxon>
        <taxon>Ostariophysi</taxon>
        <taxon>Characiformes</taxon>
        <taxon>Characoidei</taxon>
        <taxon>Acestrorhamphidae</taxon>
        <taxon>Acestrorhamphinae</taxon>
        <taxon>Astyanax</taxon>
    </lineage>
</organism>
<proteinExistence type="predicted"/>
<accession>A0A3B1IRX0</accession>
<name>A0A3B1IRX0_ASTMX</name>
<dbReference type="GO" id="GO:0004496">
    <property type="term" value="F:mevalonate kinase activity"/>
    <property type="evidence" value="ECO:0007669"/>
    <property type="project" value="InterPro"/>
</dbReference>
<dbReference type="Gene3D" id="3.30.230.10">
    <property type="match status" value="1"/>
</dbReference>
<dbReference type="GO" id="GO:0019287">
    <property type="term" value="P:isopentenyl diphosphate biosynthetic process, mevalonate pathway"/>
    <property type="evidence" value="ECO:0007669"/>
    <property type="project" value="TreeGrafter"/>
</dbReference>
<dbReference type="InParanoid" id="A0A3B1IRX0"/>
<dbReference type="GO" id="GO:0006695">
    <property type="term" value="P:cholesterol biosynthetic process"/>
    <property type="evidence" value="ECO:0007669"/>
    <property type="project" value="TreeGrafter"/>
</dbReference>
<evidence type="ECO:0000256" key="1">
    <source>
        <dbReference type="ARBA" id="ARBA00022679"/>
    </source>
</evidence>
<dbReference type="InterPro" id="IPR006205">
    <property type="entry name" value="Mev_gal_kin"/>
</dbReference>
<dbReference type="InterPro" id="IPR014721">
    <property type="entry name" value="Ribsml_uS5_D2-typ_fold_subgr"/>
</dbReference>
<dbReference type="SUPFAM" id="SSF54211">
    <property type="entry name" value="Ribosomal protein S5 domain 2-like"/>
    <property type="match status" value="1"/>
</dbReference>
<keyword evidence="1" id="KW-0808">Transferase</keyword>
<dbReference type="STRING" id="7994.ENSAMXP00000032718"/>
<evidence type="ECO:0008006" key="5">
    <source>
        <dbReference type="Google" id="ProtNLM"/>
    </source>
</evidence>
<dbReference type="AlphaFoldDB" id="A0A3B1IRX0"/>
<dbReference type="Ensembl" id="ENSAMXT00000039255.1">
    <property type="protein sequence ID" value="ENSAMXP00000032718.1"/>
    <property type="gene ID" value="ENSAMXG00000036032.1"/>
</dbReference>
<reference evidence="4" key="2">
    <citation type="journal article" date="2014" name="Nat. Commun.">
        <title>The cavefish genome reveals candidate genes for eye loss.</title>
        <authorList>
            <person name="McGaugh S.E."/>
            <person name="Gross J.B."/>
            <person name="Aken B."/>
            <person name="Blin M."/>
            <person name="Borowsky R."/>
            <person name="Chalopin D."/>
            <person name="Hinaux H."/>
            <person name="Jeffery W.R."/>
            <person name="Keene A."/>
            <person name="Ma L."/>
            <person name="Minx P."/>
            <person name="Murphy D."/>
            <person name="O'Quin K.E."/>
            <person name="Retaux S."/>
            <person name="Rohner N."/>
            <person name="Searle S.M."/>
            <person name="Stahl B.A."/>
            <person name="Tabin C."/>
            <person name="Volff J.N."/>
            <person name="Yoshizawa M."/>
            <person name="Warren W.C."/>
        </authorList>
    </citation>
    <scope>NUCLEOTIDE SEQUENCE [LARGE SCALE GENOMIC DNA]</scope>
    <source>
        <strain evidence="4">female</strain>
    </source>
</reference>
<evidence type="ECO:0000313" key="4">
    <source>
        <dbReference type="Proteomes" id="UP000018467"/>
    </source>
</evidence>
<keyword evidence="2" id="KW-0418">Kinase</keyword>
<reference evidence="3" key="4">
    <citation type="submission" date="2025-09" db="UniProtKB">
        <authorList>
            <consortium name="Ensembl"/>
        </authorList>
    </citation>
    <scope>IDENTIFICATION</scope>
</reference>
<dbReference type="PANTHER" id="PTHR43290:SF2">
    <property type="entry name" value="MEVALONATE KINASE"/>
    <property type="match status" value="1"/>
</dbReference>
<dbReference type="Proteomes" id="UP000018467">
    <property type="component" value="Unassembled WGS sequence"/>
</dbReference>
<dbReference type="Bgee" id="ENSAMXG00000036032">
    <property type="expression patterns" value="Expressed in mesonephros and 3 other cell types or tissues"/>
</dbReference>
<reference evidence="3" key="3">
    <citation type="submission" date="2025-08" db="UniProtKB">
        <authorList>
            <consortium name="Ensembl"/>
        </authorList>
    </citation>
    <scope>IDENTIFICATION</scope>
</reference>
<protein>
    <recommendedName>
        <fullName evidence="5">Mevalonate kinase</fullName>
    </recommendedName>
</protein>
<evidence type="ECO:0000256" key="2">
    <source>
        <dbReference type="ARBA" id="ARBA00022777"/>
    </source>
</evidence>